<proteinExistence type="predicted"/>
<gene>
    <name evidence="3" type="ORF">IAD20_06745</name>
</gene>
<evidence type="ECO:0000313" key="3">
    <source>
        <dbReference type="EMBL" id="HIU53762.1"/>
    </source>
</evidence>
<dbReference type="Proteomes" id="UP000824107">
    <property type="component" value="Unassembled WGS sequence"/>
</dbReference>
<keyword evidence="1 2" id="KW-0732">Signal</keyword>
<dbReference type="EMBL" id="DVNC01000046">
    <property type="protein sequence ID" value="HIU53762.1"/>
    <property type="molecule type" value="Genomic_DNA"/>
</dbReference>
<dbReference type="Pfam" id="PF04076">
    <property type="entry name" value="BOF"/>
    <property type="match status" value="1"/>
</dbReference>
<feature type="signal peptide" evidence="2">
    <location>
        <begin position="1"/>
        <end position="22"/>
    </location>
</feature>
<reference evidence="3" key="2">
    <citation type="journal article" date="2021" name="PeerJ">
        <title>Extensive microbial diversity within the chicken gut microbiome revealed by metagenomics and culture.</title>
        <authorList>
            <person name="Gilroy R."/>
            <person name="Ravi A."/>
            <person name="Getino M."/>
            <person name="Pursley I."/>
            <person name="Horton D.L."/>
            <person name="Alikhan N.F."/>
            <person name="Baker D."/>
            <person name="Gharbi K."/>
            <person name="Hall N."/>
            <person name="Watson M."/>
            <person name="Adriaenssens E.M."/>
            <person name="Foster-Nyarko E."/>
            <person name="Jarju S."/>
            <person name="Secka A."/>
            <person name="Antonio M."/>
            <person name="Oren A."/>
            <person name="Chaudhuri R.R."/>
            <person name="La Ragione R."/>
            <person name="Hildebrand F."/>
            <person name="Pallen M.J."/>
        </authorList>
    </citation>
    <scope>NUCLEOTIDE SEQUENCE</scope>
    <source>
        <strain evidence="3">ChiW3-316</strain>
    </source>
</reference>
<reference evidence="3" key="1">
    <citation type="submission" date="2020-10" db="EMBL/GenBank/DDBJ databases">
        <authorList>
            <person name="Gilroy R."/>
        </authorList>
    </citation>
    <scope>NUCLEOTIDE SEQUENCE</scope>
    <source>
        <strain evidence="3">ChiW3-316</strain>
    </source>
</reference>
<accession>A0A9D1M566</accession>
<organism evidence="3 4">
    <name type="scientific">Candidatus Scatocola faecipullorum</name>
    <dbReference type="NCBI Taxonomy" id="2840917"/>
    <lineage>
        <taxon>Bacteria</taxon>
        <taxon>Pseudomonadati</taxon>
        <taxon>Pseudomonadota</taxon>
        <taxon>Alphaproteobacteria</taxon>
        <taxon>Rhodospirillales</taxon>
        <taxon>Rhodospirillaceae</taxon>
        <taxon>Rhodospirillaceae incertae sedis</taxon>
        <taxon>Candidatus Scatocola</taxon>
    </lineage>
</organism>
<evidence type="ECO:0000256" key="2">
    <source>
        <dbReference type="SAM" id="SignalP"/>
    </source>
</evidence>
<evidence type="ECO:0000256" key="1">
    <source>
        <dbReference type="ARBA" id="ARBA00022729"/>
    </source>
</evidence>
<dbReference type="AlphaFoldDB" id="A0A9D1M566"/>
<comment type="caution">
    <text evidence="3">The sequence shown here is derived from an EMBL/GenBank/DDBJ whole genome shotgun (WGS) entry which is preliminary data.</text>
</comment>
<dbReference type="PANTHER" id="PTHR36571">
    <property type="entry name" value="PROTEIN YGIW"/>
    <property type="match status" value="1"/>
</dbReference>
<dbReference type="NCBIfam" id="NF033674">
    <property type="entry name" value="stress_OB_fold"/>
    <property type="match status" value="1"/>
</dbReference>
<dbReference type="SUPFAM" id="SSF101756">
    <property type="entry name" value="Hypothetical protein YgiW"/>
    <property type="match status" value="1"/>
</dbReference>
<dbReference type="Gene3D" id="2.40.50.200">
    <property type="entry name" value="Bacterial OB-fold"/>
    <property type="match status" value="1"/>
</dbReference>
<dbReference type="PANTHER" id="PTHR36571:SF1">
    <property type="entry name" value="PROTEIN YGIW"/>
    <property type="match status" value="1"/>
</dbReference>
<sequence>MNKFITASAFVVALGLSTSALASGFTGPQQAGGFQGPGLAPSSVAEALKLNDDTPVVLVGQIEKSLGDEKYLFKDASGSVTVEIDNEDWRGVTVTPKDTIVLQGEIDKDFFKTEIDVDSVALKK</sequence>
<feature type="chain" id="PRO_5038736700" evidence="2">
    <location>
        <begin position="23"/>
        <end position="124"/>
    </location>
</feature>
<protein>
    <submittedName>
        <fullName evidence="3">YgiW/YdeI family stress tolerance OB fold protein</fullName>
    </submittedName>
</protein>
<name>A0A9D1M566_9PROT</name>
<dbReference type="InterPro" id="IPR036700">
    <property type="entry name" value="BOBF_sf"/>
</dbReference>
<dbReference type="InterPro" id="IPR005220">
    <property type="entry name" value="CarO-like"/>
</dbReference>
<evidence type="ECO:0000313" key="4">
    <source>
        <dbReference type="Proteomes" id="UP000824107"/>
    </source>
</evidence>